<dbReference type="InterPro" id="IPR016160">
    <property type="entry name" value="Ald_DH_CS_CYS"/>
</dbReference>
<evidence type="ECO:0000256" key="1">
    <source>
        <dbReference type="ARBA" id="ARBA00009986"/>
    </source>
</evidence>
<dbReference type="GO" id="GO:0004029">
    <property type="term" value="F:aldehyde dehydrogenase (NAD+) activity"/>
    <property type="evidence" value="ECO:0007669"/>
    <property type="project" value="TreeGrafter"/>
</dbReference>
<evidence type="ECO:0000256" key="3">
    <source>
        <dbReference type="PIRNR" id="PIRNR036492"/>
    </source>
</evidence>
<dbReference type="Gene3D" id="3.40.309.10">
    <property type="entry name" value="Aldehyde Dehydrogenase, Chain A, domain 2"/>
    <property type="match status" value="1"/>
</dbReference>
<proteinExistence type="inferred from homology"/>
<dbReference type="PANTHER" id="PTHR43570:SF16">
    <property type="entry name" value="ALDEHYDE DEHYDROGENASE TYPE III, ISOFORM Q"/>
    <property type="match status" value="1"/>
</dbReference>
<dbReference type="InterPro" id="IPR029510">
    <property type="entry name" value="Ald_DH_CS_GLU"/>
</dbReference>
<organism evidence="8 9">
    <name type="scientific">Williamsia limnetica</name>
    <dbReference type="NCBI Taxonomy" id="882452"/>
    <lineage>
        <taxon>Bacteria</taxon>
        <taxon>Bacillati</taxon>
        <taxon>Actinomycetota</taxon>
        <taxon>Actinomycetes</taxon>
        <taxon>Mycobacteriales</taxon>
        <taxon>Nocardiaceae</taxon>
        <taxon>Williamsia</taxon>
    </lineage>
</organism>
<dbReference type="RefSeq" id="WP_110468010.1">
    <property type="nucleotide sequence ID" value="NZ_QJSP01000002.1"/>
</dbReference>
<feature type="active site" evidence="4 5">
    <location>
        <position position="230"/>
    </location>
</feature>
<dbReference type="EMBL" id="QJSP01000002">
    <property type="protein sequence ID" value="PYE19978.1"/>
    <property type="molecule type" value="Genomic_DNA"/>
</dbReference>
<dbReference type="InterPro" id="IPR012394">
    <property type="entry name" value="Aldehyde_DH_NAD(P)"/>
</dbReference>
<dbReference type="GO" id="GO:0005737">
    <property type="term" value="C:cytoplasm"/>
    <property type="evidence" value="ECO:0007669"/>
    <property type="project" value="TreeGrafter"/>
</dbReference>
<feature type="domain" description="Aldehyde dehydrogenase" evidence="7">
    <location>
        <begin position="41"/>
        <end position="457"/>
    </location>
</feature>
<evidence type="ECO:0000313" key="9">
    <source>
        <dbReference type="Proteomes" id="UP000247591"/>
    </source>
</evidence>
<dbReference type="InterPro" id="IPR016162">
    <property type="entry name" value="Ald_DH_N"/>
</dbReference>
<evidence type="ECO:0000256" key="5">
    <source>
        <dbReference type="PROSITE-ProRule" id="PRU10007"/>
    </source>
</evidence>
<dbReference type="Proteomes" id="UP000247591">
    <property type="component" value="Unassembled WGS sequence"/>
</dbReference>
<dbReference type="Gene3D" id="3.40.605.10">
    <property type="entry name" value="Aldehyde Dehydrogenase, Chain A, domain 1"/>
    <property type="match status" value="1"/>
</dbReference>
<evidence type="ECO:0000259" key="7">
    <source>
        <dbReference type="Pfam" id="PF00171"/>
    </source>
</evidence>
<feature type="active site" evidence="4">
    <location>
        <position position="264"/>
    </location>
</feature>
<dbReference type="Pfam" id="PF00171">
    <property type="entry name" value="Aldedh"/>
    <property type="match status" value="1"/>
</dbReference>
<dbReference type="SUPFAM" id="SSF53720">
    <property type="entry name" value="ALDH-like"/>
    <property type="match status" value="1"/>
</dbReference>
<keyword evidence="9" id="KW-1185">Reference proteome</keyword>
<evidence type="ECO:0000313" key="8">
    <source>
        <dbReference type="EMBL" id="PYE19978.1"/>
    </source>
</evidence>
<comment type="similarity">
    <text evidence="1 3 6">Belongs to the aldehyde dehydrogenase family.</text>
</comment>
<dbReference type="InterPro" id="IPR015590">
    <property type="entry name" value="Aldehyde_DH_dom"/>
</dbReference>
<dbReference type="PROSITE" id="PS00687">
    <property type="entry name" value="ALDEHYDE_DEHYDR_GLU"/>
    <property type="match status" value="1"/>
</dbReference>
<evidence type="ECO:0000256" key="2">
    <source>
        <dbReference type="ARBA" id="ARBA00023002"/>
    </source>
</evidence>
<protein>
    <recommendedName>
        <fullName evidence="3">Aldehyde dehydrogenase</fullName>
    </recommendedName>
</protein>
<keyword evidence="2 3" id="KW-0560">Oxidoreductase</keyword>
<evidence type="ECO:0000256" key="6">
    <source>
        <dbReference type="RuleBase" id="RU003345"/>
    </source>
</evidence>
<dbReference type="AlphaFoldDB" id="A0A318RRB6"/>
<sequence>MTKPADVAKKQVSENTSADTLSLQALLDLQRAAFLRDGIPDAETRIDRIVRLQAMLLDNAEEISEALTADFGSRPRELSIAADVAGCMIDLNHQKRHVKKWMQTSTPGKVLAKAGLRQEVRHDPKGVVGIMGPWNFPLQLTIVPAGSALAAGNRVLMRPSSITAKTTAVLAKLAPRYFALEELAVLTSAHGGGSDFAKLEVDHMFFTGSPEVGASVAAEAGKNLVPVTLELGGKNPVVVDAEADIEKAATRIADARLVNGGQVCLCPDYVWVPEAKVGEFTDRVLARWRANLPSIKDNPQFTATINEKNFNRIVDLIDDAESLGATKHQVIPAGEKLPDAQTRKIAPTLLTGVKAGMKIEEDEVFGPVLTVYPYRELDEAIAHITSHPHPLTMYWYGEYNERFSKLADSTRSGSINGNDFAINMFGPDLPFGGVGRSGMGSYHGKYGFETFSHARAVAFSTMGMAVSEMMTAPFTPKDVKTTNVQMKLWKFFNNRARKKLGHKL</sequence>
<comment type="caution">
    <text evidence="8">The sequence shown here is derived from an EMBL/GenBank/DDBJ whole genome shotgun (WGS) entry which is preliminary data.</text>
</comment>
<dbReference type="GO" id="GO:0006081">
    <property type="term" value="P:aldehyde metabolic process"/>
    <property type="evidence" value="ECO:0007669"/>
    <property type="project" value="InterPro"/>
</dbReference>
<dbReference type="InterPro" id="IPR016163">
    <property type="entry name" value="Ald_DH_C"/>
</dbReference>
<accession>A0A318RRB6</accession>
<dbReference type="PIRSF" id="PIRSF036492">
    <property type="entry name" value="ALDH"/>
    <property type="match status" value="1"/>
</dbReference>
<gene>
    <name evidence="8" type="ORF">DFR67_102116</name>
</gene>
<evidence type="ECO:0000256" key="4">
    <source>
        <dbReference type="PIRSR" id="PIRSR036492-1"/>
    </source>
</evidence>
<name>A0A318RRB6_WILLI</name>
<dbReference type="InterPro" id="IPR016161">
    <property type="entry name" value="Ald_DH/histidinol_DH"/>
</dbReference>
<reference evidence="8 9" key="1">
    <citation type="submission" date="2018-06" db="EMBL/GenBank/DDBJ databases">
        <title>Genomic Encyclopedia of Type Strains, Phase IV (KMG-IV): sequencing the most valuable type-strain genomes for metagenomic binning, comparative biology and taxonomic classification.</title>
        <authorList>
            <person name="Goeker M."/>
        </authorList>
    </citation>
    <scope>NUCLEOTIDE SEQUENCE [LARGE SCALE GENOMIC DNA]</scope>
    <source>
        <strain evidence="8 9">DSM 45521</strain>
    </source>
</reference>
<dbReference type="OrthoDB" id="6882680at2"/>
<dbReference type="PANTHER" id="PTHR43570">
    <property type="entry name" value="ALDEHYDE DEHYDROGENASE"/>
    <property type="match status" value="1"/>
</dbReference>
<dbReference type="PROSITE" id="PS00070">
    <property type="entry name" value="ALDEHYDE_DEHYDR_CYS"/>
    <property type="match status" value="1"/>
</dbReference>